<dbReference type="GO" id="GO:0005109">
    <property type="term" value="F:frizzled binding"/>
    <property type="evidence" value="ECO:0007669"/>
    <property type="project" value="TreeGrafter"/>
</dbReference>
<evidence type="ECO:0000313" key="11">
    <source>
        <dbReference type="EMBL" id="CAB3369192.1"/>
    </source>
</evidence>
<dbReference type="GO" id="GO:0045165">
    <property type="term" value="P:cell fate commitment"/>
    <property type="evidence" value="ECO:0007669"/>
    <property type="project" value="TreeGrafter"/>
</dbReference>
<evidence type="ECO:0000256" key="2">
    <source>
        <dbReference type="ARBA" id="ARBA00005683"/>
    </source>
</evidence>
<dbReference type="PRINTS" id="PR01349">
    <property type="entry name" value="WNTPROTEIN"/>
</dbReference>
<evidence type="ECO:0000256" key="6">
    <source>
        <dbReference type="ARBA" id="ARBA00022687"/>
    </source>
</evidence>
<dbReference type="GO" id="GO:0005615">
    <property type="term" value="C:extracellular space"/>
    <property type="evidence" value="ECO:0007669"/>
    <property type="project" value="TreeGrafter"/>
</dbReference>
<name>A0A8S1CLI3_9INSE</name>
<dbReference type="InterPro" id="IPR018161">
    <property type="entry name" value="Wnt_CS"/>
</dbReference>
<sequence>MATVRLLVLVLGLLGPHWPNKVSASWMYLGISGASISPSLLPQNNPTMGPRGPEPEDLTGPTVEVRALCSSLPGVTQQQIEICLQHPNLMPVVAAGAAKSIAECKHQFKHERWNCSTQDDQNNLFGTTLERGSKETAFIYAISSAGVVHSVTQACSSGNLTDCNCDTTNQGQSTKEGWKWGGCSDNLKYGMTFARNFVDVVEKRKKHGIRTKMNLHNNAAGRKVLSTLMGTKCRCHGVSGSCEVKTCWNHMPSFTEVGDALKKKYGMAVQISSKNRLRRKIKANKRRDDNVKKGDLIHIHKSPNYCVEDVDKGIPGTAGRVCNKTSTGPDSCGLLCCGRGYNTQVLTHIERCHCKFVWCCYVKCKTCETKVDLHTCK</sequence>
<feature type="chain" id="PRO_5035780724" description="Protein Wnt" evidence="10">
    <location>
        <begin position="25"/>
        <end position="377"/>
    </location>
</feature>
<dbReference type="InterPro" id="IPR043158">
    <property type="entry name" value="Wnt_C"/>
</dbReference>
<dbReference type="PANTHER" id="PTHR12027:SF70">
    <property type="entry name" value="PROTEIN WNT-16"/>
    <property type="match status" value="1"/>
</dbReference>
<evidence type="ECO:0000256" key="8">
    <source>
        <dbReference type="ARBA" id="ARBA00023288"/>
    </source>
</evidence>
<evidence type="ECO:0000313" key="12">
    <source>
        <dbReference type="Proteomes" id="UP000494165"/>
    </source>
</evidence>
<evidence type="ECO:0000256" key="10">
    <source>
        <dbReference type="SAM" id="SignalP"/>
    </source>
</evidence>
<dbReference type="Pfam" id="PF00110">
    <property type="entry name" value="wnt"/>
    <property type="match status" value="1"/>
</dbReference>
<protein>
    <recommendedName>
        <fullName evidence="9">Protein Wnt</fullName>
    </recommendedName>
</protein>
<dbReference type="PROSITE" id="PS00246">
    <property type="entry name" value="WNT1"/>
    <property type="match status" value="1"/>
</dbReference>
<keyword evidence="7" id="KW-1015">Disulfide bond</keyword>
<keyword evidence="10" id="KW-0732">Signal</keyword>
<reference evidence="11 12" key="1">
    <citation type="submission" date="2020-04" db="EMBL/GenBank/DDBJ databases">
        <authorList>
            <person name="Alioto T."/>
            <person name="Alioto T."/>
            <person name="Gomez Garrido J."/>
        </authorList>
    </citation>
    <scope>NUCLEOTIDE SEQUENCE [LARGE SCALE GENOMIC DNA]</scope>
</reference>
<dbReference type="Gene3D" id="3.30.2460.20">
    <property type="match status" value="1"/>
</dbReference>
<dbReference type="InterPro" id="IPR005817">
    <property type="entry name" value="Wnt"/>
</dbReference>
<dbReference type="GO" id="GO:0005125">
    <property type="term" value="F:cytokine activity"/>
    <property type="evidence" value="ECO:0007669"/>
    <property type="project" value="TreeGrafter"/>
</dbReference>
<dbReference type="GO" id="GO:0000902">
    <property type="term" value="P:cell morphogenesis"/>
    <property type="evidence" value="ECO:0007669"/>
    <property type="project" value="UniProtKB-ARBA"/>
</dbReference>
<dbReference type="CDD" id="cd19344">
    <property type="entry name" value="Wnt_Wnt16"/>
    <property type="match status" value="1"/>
</dbReference>
<dbReference type="GO" id="GO:0030182">
    <property type="term" value="P:neuron differentiation"/>
    <property type="evidence" value="ECO:0007669"/>
    <property type="project" value="TreeGrafter"/>
</dbReference>
<dbReference type="OrthoDB" id="5945655at2759"/>
<evidence type="ECO:0000256" key="7">
    <source>
        <dbReference type="ARBA" id="ARBA00023157"/>
    </source>
</evidence>
<comment type="function">
    <text evidence="9">Ligand for members of the frizzled family of seven transmembrane receptors.</text>
</comment>
<evidence type="ECO:0000256" key="1">
    <source>
        <dbReference type="ARBA" id="ARBA00004498"/>
    </source>
</evidence>
<proteinExistence type="inferred from homology"/>
<dbReference type="GO" id="GO:0007517">
    <property type="term" value="P:muscle organ development"/>
    <property type="evidence" value="ECO:0007669"/>
    <property type="project" value="UniProtKB-ARBA"/>
</dbReference>
<dbReference type="GO" id="GO:0060070">
    <property type="term" value="P:canonical Wnt signaling pathway"/>
    <property type="evidence" value="ECO:0007669"/>
    <property type="project" value="TreeGrafter"/>
</dbReference>
<keyword evidence="12" id="KW-1185">Reference proteome</keyword>
<dbReference type="SMART" id="SM00097">
    <property type="entry name" value="WNT1"/>
    <property type="match status" value="1"/>
</dbReference>
<dbReference type="EMBL" id="CADEPI010000043">
    <property type="protein sequence ID" value="CAB3369192.1"/>
    <property type="molecule type" value="Genomic_DNA"/>
</dbReference>
<feature type="signal peptide" evidence="10">
    <location>
        <begin position="1"/>
        <end position="24"/>
    </location>
</feature>
<evidence type="ECO:0000256" key="9">
    <source>
        <dbReference type="RuleBase" id="RU003500"/>
    </source>
</evidence>
<evidence type="ECO:0000256" key="5">
    <source>
        <dbReference type="ARBA" id="ARBA00022530"/>
    </source>
</evidence>
<keyword evidence="5" id="KW-0272">Extracellular matrix</keyword>
<comment type="similarity">
    <text evidence="2 9">Belongs to the Wnt family.</text>
</comment>
<comment type="subcellular location">
    <subcellularLocation>
        <location evidence="1 9">Secreted</location>
        <location evidence="1 9">Extracellular space</location>
        <location evidence="1 9">Extracellular matrix</location>
    </subcellularLocation>
</comment>
<dbReference type="Proteomes" id="UP000494165">
    <property type="component" value="Unassembled WGS sequence"/>
</dbReference>
<organism evidence="11 12">
    <name type="scientific">Cloeon dipterum</name>
    <dbReference type="NCBI Taxonomy" id="197152"/>
    <lineage>
        <taxon>Eukaryota</taxon>
        <taxon>Metazoa</taxon>
        <taxon>Ecdysozoa</taxon>
        <taxon>Arthropoda</taxon>
        <taxon>Hexapoda</taxon>
        <taxon>Insecta</taxon>
        <taxon>Pterygota</taxon>
        <taxon>Palaeoptera</taxon>
        <taxon>Ephemeroptera</taxon>
        <taxon>Pisciforma</taxon>
        <taxon>Baetidae</taxon>
        <taxon>Cloeon</taxon>
    </lineage>
</organism>
<dbReference type="GO" id="GO:0060560">
    <property type="term" value="P:developmental growth involved in morphogenesis"/>
    <property type="evidence" value="ECO:0007669"/>
    <property type="project" value="UniProtKB-ARBA"/>
</dbReference>
<dbReference type="PANTHER" id="PTHR12027">
    <property type="entry name" value="WNT RELATED"/>
    <property type="match status" value="1"/>
</dbReference>
<keyword evidence="6 9" id="KW-0879">Wnt signaling pathway</keyword>
<keyword evidence="3 9" id="KW-0217">Developmental protein</keyword>
<keyword evidence="4" id="KW-0964">Secreted</keyword>
<dbReference type="AlphaFoldDB" id="A0A8S1CLI3"/>
<dbReference type="FunFam" id="3.30.2460.20:FF:000001">
    <property type="entry name" value="Wnt homolog"/>
    <property type="match status" value="1"/>
</dbReference>
<accession>A0A8S1CLI3</accession>
<comment type="caution">
    <text evidence="11">The sequence shown here is derived from an EMBL/GenBank/DDBJ whole genome shotgun (WGS) entry which is preliminary data.</text>
</comment>
<evidence type="ECO:0000256" key="4">
    <source>
        <dbReference type="ARBA" id="ARBA00022525"/>
    </source>
</evidence>
<gene>
    <name evidence="11" type="ORF">CLODIP_2_CD07320</name>
</gene>
<keyword evidence="8" id="KW-0449">Lipoprotein</keyword>
<evidence type="ECO:0000256" key="3">
    <source>
        <dbReference type="ARBA" id="ARBA00022473"/>
    </source>
</evidence>